<dbReference type="InterPro" id="IPR003439">
    <property type="entry name" value="ABC_transporter-like_ATP-bd"/>
</dbReference>
<evidence type="ECO:0000256" key="9">
    <source>
        <dbReference type="ARBA" id="ARBA00023136"/>
    </source>
</evidence>
<dbReference type="PROSITE" id="PS50893">
    <property type="entry name" value="ABC_TRANSPORTER_2"/>
    <property type="match status" value="2"/>
</dbReference>
<comment type="caution">
    <text evidence="13">The sequence shown here is derived from an EMBL/GenBank/DDBJ whole genome shotgun (WGS) entry which is preliminary data.</text>
</comment>
<evidence type="ECO:0000256" key="6">
    <source>
        <dbReference type="ARBA" id="ARBA00022741"/>
    </source>
</evidence>
<accession>A0ABR0DK26</accession>
<feature type="compositionally biased region" description="Polar residues" evidence="10">
    <location>
        <begin position="878"/>
        <end position="904"/>
    </location>
</feature>
<feature type="transmembrane region" description="Helical" evidence="11">
    <location>
        <begin position="1421"/>
        <end position="1440"/>
    </location>
</feature>
<dbReference type="Pfam" id="PF01061">
    <property type="entry name" value="ABC2_membrane"/>
    <property type="match status" value="2"/>
</dbReference>
<evidence type="ECO:0000259" key="12">
    <source>
        <dbReference type="PROSITE" id="PS50893"/>
    </source>
</evidence>
<feature type="transmembrane region" description="Helical" evidence="11">
    <location>
        <begin position="1507"/>
        <end position="1526"/>
    </location>
</feature>
<feature type="transmembrane region" description="Helical" evidence="11">
    <location>
        <begin position="1452"/>
        <end position="1472"/>
    </location>
</feature>
<evidence type="ECO:0000256" key="3">
    <source>
        <dbReference type="ARBA" id="ARBA00022448"/>
    </source>
</evidence>
<dbReference type="SMART" id="SM00382">
    <property type="entry name" value="AAA"/>
    <property type="match status" value="2"/>
</dbReference>
<evidence type="ECO:0000313" key="14">
    <source>
        <dbReference type="Proteomes" id="UP001291926"/>
    </source>
</evidence>
<sequence>MDEKLGGSRSQSGRSISTGNASYISMEDVLSGSTSRRITKAEEDEEALRWAALEKLPTYDRLRKTILKSFNDDTNQGNIKEVDVRKLGLTDKREFIDRFFKIVEEDNEKFLIKLRNRIDKRFSSSRKNCMVVVLGGTSRRPCLGASLALREKARWRKKSFSSRPGSHHPPRWLVGITLPSVEVKFKKLNIEADCLVGDSGLPTLANAARNMVETALSCVGISLTQKTKLTILKDVSGIIKPSRMTLLLGPPSSGKTTLLLALAGRLDHSLKTKGEITYNGHTFSEFVPQKTSAYISQNDVHVGEMTVKETFDFSARCQGVGSRYELLSELARREKEAGILPEPEVDLFMKATSVQGLETSLITDYTLRILGLDICRDTIIGNAMRRGISGGQKKRVTTGEMIVGPTKTLFMDEISTGLDTSTTFQIVKCLQQIVHLTEATIFMSLLQPAPEAYALFDDIILLSEGQIVYQGPREHVVEFFESCGFKCPERKGVADFLQEVTSRKDQEQYWVDKSKPYRYIPVSEFAKRFNCFHVGLRLENELSEPHDKTQNHKAALVFENYSIPKRELLKANFDKEWLLIKKNSFIYVFKLIQMFIVAVITSTLFLRTELHARNEQDGVIYIGALLIGMISNTFSGYAELSLTILRLPVFYKQRDLLFYPSWAYTLPTFLLKMPISLVEITVWMVTTYYTIGFTPEPSRFFKQALVMFLIQQMAAGLFKLIAGLCRTMIIANTGGSLALVLMLLLGGFILPKDQYPDWWKWGYYVSPFSYGYNALSINEMFGPRWMNKLARDESTPLGVAILKMFDIYSDEKWYWIGVVALVGFIILFNVLFTFALMYLSSPEKPQAIISTEQAREMERGNEETNKELQRPKPKKDSLSATNGNNTMEMEIQHTSSRSNSNGAQRNEDSNLDSVRGVARKKGMVLPFTPLTMSFDNVNYFVDMPQEMKEKGVTQDKLQLLCGVTGAFRPGVLTALMGVSGAGKTTLMDVLAGRKTGGFIEGDIRISGFPKNQETFARISGYCEQTDIHSPQVTVRESLIYSSFLRLPKEVSKEQKIAFVDEVMDLVELDNLKNAIVGTPGVSGLSTEQRKRLTIAVELVANPSIIFMDEPTSGLDARAAAIVMRTVRNTVDTGRTVVCTIHQPSIDIFEAFDELLLLKSGGQVIYAGPLGRHSQKIIDHFEEIPGVPKIKEKYNPATWMLEASSVATEVRLGMDFAKYYKSTNVYEKNKALVIEFSEPTSGAKDLYFRTRYSQTTWGQFKSCLWKQWWTYWRSPAYNLVRNIFTLTCALLIGTIFWKVGTKRESDTDLLTIIGALYISLLFVGITNCSTVQPVVCTERTVFYRERAAGMYSALPYAMAQVIVEIPYVLFQSTHFTFIVYGMASFEWTTAKFLWFYFMTFLTILYFTYYGMMTVSITPNHQLATIVASFFYAVFNIFSGFFIPRSRIPKWWIWYYWICPVAWTVYGLIIGQYGDVEDTIRVAGTSAQPMIRTYIQEYFGYDPNFKGPVAAILIGFAVFFAFIYTYCIKTLNFQNRTMYKVLECPTMYKVLPHGSKVFRKVLGRSAMFYTCVDLSSTFRLLLERPGLVWIPLESSGTSKGGKA</sequence>
<evidence type="ECO:0000256" key="5">
    <source>
        <dbReference type="ARBA" id="ARBA00022737"/>
    </source>
</evidence>
<dbReference type="InterPro" id="IPR013525">
    <property type="entry name" value="ABC2_TM"/>
</dbReference>
<keyword evidence="4 11" id="KW-0812">Transmembrane</keyword>
<evidence type="ECO:0000256" key="11">
    <source>
        <dbReference type="SAM" id="Phobius"/>
    </source>
</evidence>
<feature type="transmembrane region" description="Helical" evidence="11">
    <location>
        <begin position="1391"/>
        <end position="1409"/>
    </location>
</feature>
<comment type="subcellular location">
    <subcellularLocation>
        <location evidence="1">Membrane</location>
        <topology evidence="1">Multi-pass membrane protein</topology>
    </subcellularLocation>
</comment>
<dbReference type="InterPro" id="IPR034003">
    <property type="entry name" value="ABCG_PDR_2"/>
</dbReference>
<keyword evidence="6" id="KW-0547">Nucleotide-binding</keyword>
<feature type="compositionally biased region" description="Basic and acidic residues" evidence="10">
    <location>
        <begin position="853"/>
        <end position="877"/>
    </location>
</feature>
<feature type="region of interest" description="Disordered" evidence="10">
    <location>
        <begin position="853"/>
        <end position="915"/>
    </location>
</feature>
<keyword evidence="8 11" id="KW-1133">Transmembrane helix</keyword>
<protein>
    <recommendedName>
        <fullName evidence="12">ABC transporter domain-containing protein</fullName>
    </recommendedName>
</protein>
<dbReference type="CDD" id="cd03232">
    <property type="entry name" value="ABCG_PDR_domain2"/>
    <property type="match status" value="1"/>
</dbReference>
<dbReference type="CDD" id="cd03233">
    <property type="entry name" value="ABCG_PDR_domain1"/>
    <property type="match status" value="1"/>
</dbReference>
<dbReference type="InterPro" id="IPR043926">
    <property type="entry name" value="ABCG_dom"/>
</dbReference>
<keyword evidence="14" id="KW-1185">Reference proteome</keyword>
<feature type="compositionally biased region" description="Low complexity" evidence="10">
    <location>
        <begin position="7"/>
        <end position="19"/>
    </location>
</feature>
<dbReference type="PANTHER" id="PTHR19241">
    <property type="entry name" value="ATP-BINDING CASSETTE TRANSPORTER"/>
    <property type="match status" value="1"/>
</dbReference>
<feature type="transmembrane region" description="Helical" evidence="11">
    <location>
        <begin position="618"/>
        <end position="638"/>
    </location>
</feature>
<feature type="region of interest" description="Disordered" evidence="10">
    <location>
        <begin position="1"/>
        <end position="20"/>
    </location>
</feature>
<feature type="domain" description="ABC transporter" evidence="12">
    <location>
        <begin position="216"/>
        <end position="489"/>
    </location>
</feature>
<dbReference type="InterPro" id="IPR013581">
    <property type="entry name" value="PDR_assoc"/>
</dbReference>
<dbReference type="Pfam" id="PF08370">
    <property type="entry name" value="PDR_assoc"/>
    <property type="match status" value="1"/>
</dbReference>
<name>A0ABR0DK26_9LAMI</name>
<evidence type="ECO:0000256" key="2">
    <source>
        <dbReference type="ARBA" id="ARBA00006012"/>
    </source>
</evidence>
<feature type="transmembrane region" description="Helical" evidence="11">
    <location>
        <begin position="1278"/>
        <end position="1296"/>
    </location>
</feature>
<evidence type="ECO:0000313" key="13">
    <source>
        <dbReference type="EMBL" id="KAK4489206.1"/>
    </source>
</evidence>
<evidence type="ECO:0000256" key="4">
    <source>
        <dbReference type="ARBA" id="ARBA00022692"/>
    </source>
</evidence>
<organism evidence="13 14">
    <name type="scientific">Penstemon davidsonii</name>
    <dbReference type="NCBI Taxonomy" id="160366"/>
    <lineage>
        <taxon>Eukaryota</taxon>
        <taxon>Viridiplantae</taxon>
        <taxon>Streptophyta</taxon>
        <taxon>Embryophyta</taxon>
        <taxon>Tracheophyta</taxon>
        <taxon>Spermatophyta</taxon>
        <taxon>Magnoliopsida</taxon>
        <taxon>eudicotyledons</taxon>
        <taxon>Gunneridae</taxon>
        <taxon>Pentapetalae</taxon>
        <taxon>asterids</taxon>
        <taxon>lamiids</taxon>
        <taxon>Lamiales</taxon>
        <taxon>Plantaginaceae</taxon>
        <taxon>Cheloneae</taxon>
        <taxon>Penstemon</taxon>
    </lineage>
</organism>
<evidence type="ECO:0000256" key="8">
    <source>
        <dbReference type="ARBA" id="ARBA00022989"/>
    </source>
</evidence>
<dbReference type="InterPro" id="IPR034001">
    <property type="entry name" value="ABCG_PDR_1"/>
</dbReference>
<keyword evidence="3" id="KW-0813">Transport</keyword>
<feature type="transmembrane region" description="Helical" evidence="11">
    <location>
        <begin position="585"/>
        <end position="606"/>
    </location>
</feature>
<keyword evidence="7" id="KW-0067">ATP-binding</keyword>
<dbReference type="Proteomes" id="UP001291926">
    <property type="component" value="Unassembled WGS sequence"/>
</dbReference>
<feature type="transmembrane region" description="Helical" evidence="11">
    <location>
        <begin position="728"/>
        <end position="750"/>
    </location>
</feature>
<feature type="transmembrane region" description="Helical" evidence="11">
    <location>
        <begin position="1308"/>
        <end position="1334"/>
    </location>
</feature>
<dbReference type="InterPro" id="IPR027417">
    <property type="entry name" value="P-loop_NTPase"/>
</dbReference>
<feature type="domain" description="ABC transporter" evidence="12">
    <location>
        <begin position="932"/>
        <end position="1184"/>
    </location>
</feature>
<evidence type="ECO:0000256" key="1">
    <source>
        <dbReference type="ARBA" id="ARBA00004141"/>
    </source>
</evidence>
<evidence type="ECO:0000256" key="10">
    <source>
        <dbReference type="SAM" id="MobiDB-lite"/>
    </source>
</evidence>
<feature type="transmembrane region" description="Helical" evidence="11">
    <location>
        <begin position="813"/>
        <end position="839"/>
    </location>
</feature>
<keyword evidence="9 11" id="KW-0472">Membrane</keyword>
<dbReference type="SUPFAM" id="SSF52540">
    <property type="entry name" value="P-loop containing nucleoside triphosphate hydrolases"/>
    <property type="match status" value="2"/>
</dbReference>
<dbReference type="Pfam" id="PF19055">
    <property type="entry name" value="ABC2_membrane_7"/>
    <property type="match status" value="1"/>
</dbReference>
<dbReference type="InterPro" id="IPR003593">
    <property type="entry name" value="AAA+_ATPase"/>
</dbReference>
<dbReference type="Pfam" id="PF00005">
    <property type="entry name" value="ABC_tran"/>
    <property type="match status" value="2"/>
</dbReference>
<comment type="similarity">
    <text evidence="2">Belongs to the ABC transporter superfamily. ABCG family. PDR (TC 3.A.1.205) subfamily.</text>
</comment>
<proteinExistence type="inferred from homology"/>
<evidence type="ECO:0000256" key="7">
    <source>
        <dbReference type="ARBA" id="ARBA00022840"/>
    </source>
</evidence>
<dbReference type="Gene3D" id="3.40.50.300">
    <property type="entry name" value="P-loop containing nucleotide triphosphate hydrolases"/>
    <property type="match status" value="2"/>
</dbReference>
<gene>
    <name evidence="13" type="ORF">RD792_005001</name>
</gene>
<dbReference type="EMBL" id="JAYDYQ010001088">
    <property type="protein sequence ID" value="KAK4489206.1"/>
    <property type="molecule type" value="Genomic_DNA"/>
</dbReference>
<keyword evidence="5" id="KW-0677">Repeat</keyword>
<reference evidence="13 14" key="1">
    <citation type="journal article" date="2023" name="bioRxiv">
        <title>Genome report: Whole genome sequence and annotation of Penstemon davidsonii.</title>
        <authorList>
            <person name="Ostevik K.L."/>
            <person name="Alabady M."/>
            <person name="Zhang M."/>
            <person name="Rausher M.D."/>
        </authorList>
    </citation>
    <scope>NUCLEOTIDE SEQUENCE [LARGE SCALE GENOMIC DNA]</scope>
    <source>
        <strain evidence="13">DNT005</strain>
        <tissue evidence="13">Whole leaf</tissue>
    </source>
</reference>